<dbReference type="RefSeq" id="WP_185676178.1">
    <property type="nucleotide sequence ID" value="NZ_JACHVB010000035.1"/>
</dbReference>
<name>A0A842HJ82_9BACT</name>
<dbReference type="EMBL" id="JACHVB010000035">
    <property type="protein sequence ID" value="MBC2595221.1"/>
    <property type="molecule type" value="Genomic_DNA"/>
</dbReference>
<dbReference type="Proteomes" id="UP000546464">
    <property type="component" value="Unassembled WGS sequence"/>
</dbReference>
<gene>
    <name evidence="2" type="ORF">H5P28_13215</name>
</gene>
<keyword evidence="3" id="KW-1185">Reference proteome</keyword>
<proteinExistence type="predicted"/>
<keyword evidence="1" id="KW-0732">Signal</keyword>
<evidence type="ECO:0000313" key="3">
    <source>
        <dbReference type="Proteomes" id="UP000546464"/>
    </source>
</evidence>
<sequence>MKPINPLRKTFFHASALSLLMPVSALAISTTVWDGSDGNWGQEAQWSDGIPSAAKNVNIPAGKVQLNTYATARLFLIGCEAGKSASLVVEEGSTLQVGSAGASRLGAADGSTGVVTQNGGSVVIGNTFYVGGFQASGSSKATYTLKDGSLKVYRGDLVLGGNRTGSSESLFEQRGGEAELGGLSIGGERYLGMKESPVNQAEYAIYGGKLQVNGALSLGTEGTNGSGEASPVLSVHSGAVDVFVRGSLNFYDHKKSHPTLRYVLTDSKPGLIRVATKGDVSLGGALEINLPGGVAVLSSSELGLLQAGTGKLGGSFTTLPSAELWSLSTPTVGRDRSELRLSLAEKARVAEVTSSQPATFAPSKSGYAVLGNLTAGAAYEVTLTVAADGSANAADWAKSITRPGITAEAGAGGTVVIRGTADGETLYLVWDVSDIGISVVGVSL</sequence>
<evidence type="ECO:0000256" key="1">
    <source>
        <dbReference type="SAM" id="SignalP"/>
    </source>
</evidence>
<accession>A0A842HJ82</accession>
<dbReference type="AlphaFoldDB" id="A0A842HJ82"/>
<evidence type="ECO:0000313" key="2">
    <source>
        <dbReference type="EMBL" id="MBC2595221.1"/>
    </source>
</evidence>
<feature type="signal peptide" evidence="1">
    <location>
        <begin position="1"/>
        <end position="27"/>
    </location>
</feature>
<reference evidence="2 3" key="1">
    <citation type="submission" date="2020-07" db="EMBL/GenBank/DDBJ databases">
        <authorList>
            <person name="Feng X."/>
        </authorList>
    </citation>
    <scope>NUCLEOTIDE SEQUENCE [LARGE SCALE GENOMIC DNA]</scope>
    <source>
        <strain evidence="2 3">JCM31066</strain>
    </source>
</reference>
<comment type="caution">
    <text evidence="2">The sequence shown here is derived from an EMBL/GenBank/DDBJ whole genome shotgun (WGS) entry which is preliminary data.</text>
</comment>
<organism evidence="2 3">
    <name type="scientific">Ruficoccus amylovorans</name>
    <dbReference type="NCBI Taxonomy" id="1804625"/>
    <lineage>
        <taxon>Bacteria</taxon>
        <taxon>Pseudomonadati</taxon>
        <taxon>Verrucomicrobiota</taxon>
        <taxon>Opitutia</taxon>
        <taxon>Puniceicoccales</taxon>
        <taxon>Cerasicoccaceae</taxon>
        <taxon>Ruficoccus</taxon>
    </lineage>
</organism>
<protein>
    <submittedName>
        <fullName evidence="2">Uncharacterized protein</fullName>
    </submittedName>
</protein>
<feature type="chain" id="PRO_5032503250" evidence="1">
    <location>
        <begin position="28"/>
        <end position="444"/>
    </location>
</feature>